<protein>
    <submittedName>
        <fullName evidence="1">Uncharacterized protein</fullName>
    </submittedName>
</protein>
<dbReference type="EMBL" id="CM055759">
    <property type="protein sequence ID" value="KAJ7987673.1"/>
    <property type="molecule type" value="Genomic_DNA"/>
</dbReference>
<name>A0ACC2F8J4_DALPE</name>
<organism evidence="1 2">
    <name type="scientific">Dallia pectoralis</name>
    <name type="common">Alaska blackfish</name>
    <dbReference type="NCBI Taxonomy" id="75939"/>
    <lineage>
        <taxon>Eukaryota</taxon>
        <taxon>Metazoa</taxon>
        <taxon>Chordata</taxon>
        <taxon>Craniata</taxon>
        <taxon>Vertebrata</taxon>
        <taxon>Euteleostomi</taxon>
        <taxon>Actinopterygii</taxon>
        <taxon>Neopterygii</taxon>
        <taxon>Teleostei</taxon>
        <taxon>Protacanthopterygii</taxon>
        <taxon>Esociformes</taxon>
        <taxon>Umbridae</taxon>
        <taxon>Dallia</taxon>
    </lineage>
</organism>
<proteinExistence type="predicted"/>
<keyword evidence="2" id="KW-1185">Reference proteome</keyword>
<gene>
    <name evidence="1" type="ORF">DPEC_G00328910</name>
</gene>
<dbReference type="Proteomes" id="UP001157502">
    <property type="component" value="Chromosome 32"/>
</dbReference>
<reference evidence="1" key="1">
    <citation type="submission" date="2021-05" db="EMBL/GenBank/DDBJ databases">
        <authorList>
            <person name="Pan Q."/>
            <person name="Jouanno E."/>
            <person name="Zahm M."/>
            <person name="Klopp C."/>
            <person name="Cabau C."/>
            <person name="Louis A."/>
            <person name="Berthelot C."/>
            <person name="Parey E."/>
            <person name="Roest Crollius H."/>
            <person name="Montfort J."/>
            <person name="Robinson-Rechavi M."/>
            <person name="Bouchez O."/>
            <person name="Lampietro C."/>
            <person name="Lopez Roques C."/>
            <person name="Donnadieu C."/>
            <person name="Postlethwait J."/>
            <person name="Bobe J."/>
            <person name="Dillon D."/>
            <person name="Chandos A."/>
            <person name="von Hippel F."/>
            <person name="Guiguen Y."/>
        </authorList>
    </citation>
    <scope>NUCLEOTIDE SEQUENCE</scope>
    <source>
        <strain evidence="1">YG-Jan2019</strain>
    </source>
</reference>
<evidence type="ECO:0000313" key="1">
    <source>
        <dbReference type="EMBL" id="KAJ7987673.1"/>
    </source>
</evidence>
<evidence type="ECO:0000313" key="2">
    <source>
        <dbReference type="Proteomes" id="UP001157502"/>
    </source>
</evidence>
<comment type="caution">
    <text evidence="1">The sequence shown here is derived from an EMBL/GenBank/DDBJ whole genome shotgun (WGS) entry which is preliminary data.</text>
</comment>
<sequence>MTPAPPLTGNPPAPLSGNQSSRPPRLHAVLGCHVSSPCGPHPLILRWPTSARINCSFVIEHCPMYILTNMYQPPHNRLDRGAVVPVPVVRHVPSMTSAVLGRCVSGFSWIRFTKGVNL</sequence>
<accession>A0ACC2F8J4</accession>